<feature type="compositionally biased region" description="Polar residues" evidence="1">
    <location>
        <begin position="56"/>
        <end position="71"/>
    </location>
</feature>
<feature type="region of interest" description="Disordered" evidence="1">
    <location>
        <begin position="1"/>
        <end position="29"/>
    </location>
</feature>
<feature type="compositionally biased region" description="Low complexity" evidence="1">
    <location>
        <begin position="10"/>
        <end position="25"/>
    </location>
</feature>
<protein>
    <submittedName>
        <fullName evidence="2">Uncharacterized protein</fullName>
    </submittedName>
</protein>
<evidence type="ECO:0000313" key="2">
    <source>
        <dbReference type="EMBL" id="KVH94612.1"/>
    </source>
</evidence>
<sequence length="119" mass="13138">MHGEKKGSNSPPVGESAPGSAASGPFSDCGSWKSCQWSISSLGSNLPGSGREEEQQTTADNRQKMLSSLRTQPFPRKEDLRRKVTEVGHSDPGVPCGRNCYDVRTGFRCSRIERRYRFT</sequence>
<feature type="region of interest" description="Disordered" evidence="1">
    <location>
        <begin position="43"/>
        <end position="91"/>
    </location>
</feature>
<gene>
    <name evidence="2" type="ORF">Ccrd_003324</name>
</gene>
<proteinExistence type="predicted"/>
<dbReference type="EMBL" id="LEKV01004544">
    <property type="protein sequence ID" value="KVH94612.1"/>
    <property type="molecule type" value="Genomic_DNA"/>
</dbReference>
<reference evidence="2 3" key="1">
    <citation type="journal article" date="2016" name="Sci. Rep.">
        <title>The genome sequence of the outbreeding globe artichoke constructed de novo incorporating a phase-aware low-pass sequencing strategy of F1 progeny.</title>
        <authorList>
            <person name="Scaglione D."/>
            <person name="Reyes-Chin-Wo S."/>
            <person name="Acquadro A."/>
            <person name="Froenicke L."/>
            <person name="Portis E."/>
            <person name="Beitel C."/>
            <person name="Tirone M."/>
            <person name="Mauro R."/>
            <person name="Lo Monaco A."/>
            <person name="Mauromicale G."/>
            <person name="Faccioli P."/>
            <person name="Cattivelli L."/>
            <person name="Rieseberg L."/>
            <person name="Michelmore R."/>
            <person name="Lanteri S."/>
        </authorList>
    </citation>
    <scope>NUCLEOTIDE SEQUENCE [LARGE SCALE GENOMIC DNA]</scope>
    <source>
        <strain evidence="2">2C</strain>
    </source>
</reference>
<keyword evidence="3" id="KW-1185">Reference proteome</keyword>
<evidence type="ECO:0000313" key="3">
    <source>
        <dbReference type="Proteomes" id="UP000243975"/>
    </source>
</evidence>
<comment type="caution">
    <text evidence="2">The sequence shown here is derived from an EMBL/GenBank/DDBJ whole genome shotgun (WGS) entry which is preliminary data.</text>
</comment>
<accession>A0A118JVT9</accession>
<dbReference type="Proteomes" id="UP000243975">
    <property type="component" value="Unassembled WGS sequence"/>
</dbReference>
<organism evidence="2 3">
    <name type="scientific">Cynara cardunculus var. scolymus</name>
    <name type="common">Globe artichoke</name>
    <name type="synonym">Cynara scolymus</name>
    <dbReference type="NCBI Taxonomy" id="59895"/>
    <lineage>
        <taxon>Eukaryota</taxon>
        <taxon>Viridiplantae</taxon>
        <taxon>Streptophyta</taxon>
        <taxon>Embryophyta</taxon>
        <taxon>Tracheophyta</taxon>
        <taxon>Spermatophyta</taxon>
        <taxon>Magnoliopsida</taxon>
        <taxon>eudicotyledons</taxon>
        <taxon>Gunneridae</taxon>
        <taxon>Pentapetalae</taxon>
        <taxon>asterids</taxon>
        <taxon>campanulids</taxon>
        <taxon>Asterales</taxon>
        <taxon>Asteraceae</taxon>
        <taxon>Carduoideae</taxon>
        <taxon>Cardueae</taxon>
        <taxon>Carduinae</taxon>
        <taxon>Cynara</taxon>
    </lineage>
</organism>
<evidence type="ECO:0000256" key="1">
    <source>
        <dbReference type="SAM" id="MobiDB-lite"/>
    </source>
</evidence>
<feature type="compositionally biased region" description="Basic and acidic residues" evidence="1">
    <location>
        <begin position="75"/>
        <end position="89"/>
    </location>
</feature>
<dbReference type="Gramene" id="KVH94612">
    <property type="protein sequence ID" value="KVH94612"/>
    <property type="gene ID" value="Ccrd_003324"/>
</dbReference>
<dbReference type="AlphaFoldDB" id="A0A118JVT9"/>
<name>A0A118JVT9_CYNCS</name>